<feature type="binding site" evidence="9">
    <location>
        <begin position="38"/>
        <end position="42"/>
    </location>
    <ligand>
        <name>4-amino-2-methyl-5-(diphosphooxymethyl)pyrimidine</name>
        <dbReference type="ChEBI" id="CHEBI:57841"/>
    </ligand>
</feature>
<dbReference type="OrthoDB" id="9812206at2"/>
<feature type="binding site" evidence="9">
    <location>
        <position position="169"/>
    </location>
    <ligand>
        <name>2-[(2R,5Z)-2-carboxy-4-methylthiazol-5(2H)-ylidene]ethyl phosphate</name>
        <dbReference type="ChEBI" id="CHEBI:62899"/>
    </ligand>
</feature>
<evidence type="ECO:0000256" key="1">
    <source>
        <dbReference type="ARBA" id="ARBA00005165"/>
    </source>
</evidence>
<evidence type="ECO:0000313" key="14">
    <source>
        <dbReference type="Proteomes" id="UP000011919"/>
    </source>
</evidence>
<feature type="binding site" evidence="9">
    <location>
        <position position="73"/>
    </location>
    <ligand>
        <name>4-amino-2-methyl-5-(diphosphooxymethyl)pyrimidine</name>
        <dbReference type="ChEBI" id="CHEBI:57841"/>
    </ligand>
</feature>
<keyword evidence="5 9" id="KW-0784">Thiamine biosynthesis</keyword>
<dbReference type="FunFam" id="3.20.20.70:FF:000096">
    <property type="entry name" value="Thiamine-phosphate synthase"/>
    <property type="match status" value="1"/>
</dbReference>
<sequence>MIREKLGVYFIMGSRNAGSRNPLEVLEAALRGGITCFQLREKGPGALAGNELHAFGEACRDLCRAHGVPFIVNDDVRLALELGADGVHIGQEDGDPGEVRRLIGDRILGVSAHNLDEVREAVAADADYIGIGPVYQTTSKPDARPVCGTLPLREAAAAFPELPSVGIGGITADNARPVIAAGASGVSVITAISLADDPERAAREIRLAVSGALRLPEGGAAR</sequence>
<comment type="catalytic activity">
    <reaction evidence="7 9 10">
        <text>2-(2-carboxy-4-methylthiazol-5-yl)ethyl phosphate + 4-amino-2-methyl-5-(diphosphooxymethyl)pyrimidine + 2 H(+) = thiamine phosphate + CO2 + diphosphate</text>
        <dbReference type="Rhea" id="RHEA:47848"/>
        <dbReference type="ChEBI" id="CHEBI:15378"/>
        <dbReference type="ChEBI" id="CHEBI:16526"/>
        <dbReference type="ChEBI" id="CHEBI:33019"/>
        <dbReference type="ChEBI" id="CHEBI:37575"/>
        <dbReference type="ChEBI" id="CHEBI:57841"/>
        <dbReference type="ChEBI" id="CHEBI:62890"/>
        <dbReference type="EC" id="2.5.1.3"/>
    </reaction>
</comment>
<evidence type="ECO:0000256" key="9">
    <source>
        <dbReference type="HAMAP-Rule" id="MF_00097"/>
    </source>
</evidence>
<keyword evidence="3 9" id="KW-0479">Metal-binding</keyword>
<dbReference type="GO" id="GO:0009229">
    <property type="term" value="P:thiamine diphosphate biosynthetic process"/>
    <property type="evidence" value="ECO:0007669"/>
    <property type="project" value="UniProtKB-UniRule"/>
</dbReference>
<feature type="binding site" evidence="9">
    <location>
        <position position="93"/>
    </location>
    <ligand>
        <name>Mg(2+)</name>
        <dbReference type="ChEBI" id="CHEBI:18420"/>
    </ligand>
</feature>
<comment type="catalytic activity">
    <reaction evidence="8 9 10">
        <text>2-[(2R,5Z)-2-carboxy-4-methylthiazol-5(2H)-ylidene]ethyl phosphate + 4-amino-2-methyl-5-(diphosphooxymethyl)pyrimidine + 2 H(+) = thiamine phosphate + CO2 + diphosphate</text>
        <dbReference type="Rhea" id="RHEA:47844"/>
        <dbReference type="ChEBI" id="CHEBI:15378"/>
        <dbReference type="ChEBI" id="CHEBI:16526"/>
        <dbReference type="ChEBI" id="CHEBI:33019"/>
        <dbReference type="ChEBI" id="CHEBI:37575"/>
        <dbReference type="ChEBI" id="CHEBI:57841"/>
        <dbReference type="ChEBI" id="CHEBI:62899"/>
        <dbReference type="EC" id="2.5.1.3"/>
    </reaction>
</comment>
<dbReference type="EMBL" id="AOFT01000007">
    <property type="protein sequence ID" value="EMR06376.1"/>
    <property type="molecule type" value="Genomic_DNA"/>
</dbReference>
<dbReference type="Proteomes" id="UP000011919">
    <property type="component" value="Unassembled WGS sequence"/>
</dbReference>
<feature type="binding site" evidence="9">
    <location>
        <position position="140"/>
    </location>
    <ligand>
        <name>4-amino-2-methyl-5-(diphosphooxymethyl)pyrimidine</name>
        <dbReference type="ChEBI" id="CHEBI:57841"/>
    </ligand>
</feature>
<dbReference type="InterPro" id="IPR022998">
    <property type="entry name" value="ThiamineP_synth_TenI"/>
</dbReference>
<feature type="binding site" evidence="9">
    <location>
        <begin position="189"/>
        <end position="190"/>
    </location>
    <ligand>
        <name>2-[(2R,5Z)-2-carboxy-4-methylthiazol-5(2H)-ylidene]ethyl phosphate</name>
        <dbReference type="ChEBI" id="CHEBI:62899"/>
    </ligand>
</feature>
<evidence type="ECO:0000256" key="4">
    <source>
        <dbReference type="ARBA" id="ARBA00022842"/>
    </source>
</evidence>
<dbReference type="InterPro" id="IPR036206">
    <property type="entry name" value="ThiamineP_synth_sf"/>
</dbReference>
<feature type="binding site" evidence="9">
    <location>
        <begin position="137"/>
        <end position="139"/>
    </location>
    <ligand>
        <name>2-[(2R,5Z)-2-carboxy-4-methylthiazol-5(2H)-ylidene]ethyl phosphate</name>
        <dbReference type="ChEBI" id="CHEBI:62899"/>
    </ligand>
</feature>
<dbReference type="CDD" id="cd00564">
    <property type="entry name" value="TMP_TenI"/>
    <property type="match status" value="1"/>
</dbReference>
<dbReference type="Gene3D" id="3.20.20.70">
    <property type="entry name" value="Aldolase class I"/>
    <property type="match status" value="1"/>
</dbReference>
<evidence type="ECO:0000256" key="3">
    <source>
        <dbReference type="ARBA" id="ARBA00022723"/>
    </source>
</evidence>
<evidence type="ECO:0000256" key="2">
    <source>
        <dbReference type="ARBA" id="ARBA00022679"/>
    </source>
</evidence>
<evidence type="ECO:0000259" key="12">
    <source>
        <dbReference type="Pfam" id="PF02581"/>
    </source>
</evidence>
<dbReference type="STRING" id="1235279.C772_01647"/>
<dbReference type="InterPro" id="IPR013785">
    <property type="entry name" value="Aldolase_TIM"/>
</dbReference>
<feature type="binding site" evidence="9">
    <location>
        <position position="111"/>
    </location>
    <ligand>
        <name>4-amino-2-methyl-5-(diphosphooxymethyl)pyrimidine</name>
        <dbReference type="ChEBI" id="CHEBI:57841"/>
    </ligand>
</feature>
<keyword evidence="4 9" id="KW-0460">Magnesium</keyword>
<evidence type="ECO:0000313" key="13">
    <source>
        <dbReference type="EMBL" id="EMR06376.1"/>
    </source>
</evidence>
<comment type="similarity">
    <text evidence="9 10">Belongs to the thiamine-phosphate synthase family.</text>
</comment>
<dbReference type="PANTHER" id="PTHR20857:SF15">
    <property type="entry name" value="THIAMINE-PHOSPHATE SYNTHASE"/>
    <property type="match status" value="1"/>
</dbReference>
<feature type="domain" description="Thiamine phosphate synthase/TenI" evidence="12">
    <location>
        <begin position="8"/>
        <end position="192"/>
    </location>
</feature>
<dbReference type="UniPathway" id="UPA00060">
    <property type="reaction ID" value="UER00141"/>
</dbReference>
<dbReference type="PANTHER" id="PTHR20857">
    <property type="entry name" value="THIAMINE-PHOSPHATE PYROPHOSPHORYLASE"/>
    <property type="match status" value="1"/>
</dbReference>
<dbReference type="SUPFAM" id="SSF51391">
    <property type="entry name" value="Thiamin phosphate synthase"/>
    <property type="match status" value="1"/>
</dbReference>
<name>M7NGR6_9BACL</name>
<dbReference type="GO" id="GO:0005737">
    <property type="term" value="C:cytoplasm"/>
    <property type="evidence" value="ECO:0007669"/>
    <property type="project" value="TreeGrafter"/>
</dbReference>
<dbReference type="GO" id="GO:0000287">
    <property type="term" value="F:magnesium ion binding"/>
    <property type="evidence" value="ECO:0007669"/>
    <property type="project" value="UniProtKB-UniRule"/>
</dbReference>
<comment type="function">
    <text evidence="9">Condenses 4-methyl-5-(beta-hydroxyethyl)thiazole monophosphate (THZ-P) and 2-methyl-4-amino-5-hydroxymethyl pyrimidine pyrophosphate (HMP-PP) to form thiamine monophosphate (TMP).</text>
</comment>
<evidence type="ECO:0000256" key="7">
    <source>
        <dbReference type="ARBA" id="ARBA00047851"/>
    </source>
</evidence>
<comment type="catalytic activity">
    <reaction evidence="6 9 10">
        <text>4-methyl-5-(2-phosphooxyethyl)-thiazole + 4-amino-2-methyl-5-(diphosphooxymethyl)pyrimidine + H(+) = thiamine phosphate + diphosphate</text>
        <dbReference type="Rhea" id="RHEA:22328"/>
        <dbReference type="ChEBI" id="CHEBI:15378"/>
        <dbReference type="ChEBI" id="CHEBI:33019"/>
        <dbReference type="ChEBI" id="CHEBI:37575"/>
        <dbReference type="ChEBI" id="CHEBI:57841"/>
        <dbReference type="ChEBI" id="CHEBI:58296"/>
        <dbReference type="EC" id="2.5.1.3"/>
    </reaction>
</comment>
<dbReference type="PATRIC" id="fig|1235279.3.peg.1645"/>
<evidence type="ECO:0000256" key="10">
    <source>
        <dbReference type="RuleBase" id="RU003826"/>
    </source>
</evidence>
<dbReference type="EC" id="2.5.1.3" evidence="9"/>
<gene>
    <name evidence="9 13" type="primary">thiE</name>
    <name evidence="13" type="ORF">C772_01647</name>
</gene>
<dbReference type="HAMAP" id="MF_00097">
    <property type="entry name" value="TMP_synthase"/>
    <property type="match status" value="1"/>
</dbReference>
<dbReference type="Pfam" id="PF02581">
    <property type="entry name" value="TMP-TENI"/>
    <property type="match status" value="1"/>
</dbReference>
<organism evidence="13 14">
    <name type="scientific">Bhargavaea cecembensis DSE10</name>
    <dbReference type="NCBI Taxonomy" id="1235279"/>
    <lineage>
        <taxon>Bacteria</taxon>
        <taxon>Bacillati</taxon>
        <taxon>Bacillota</taxon>
        <taxon>Bacilli</taxon>
        <taxon>Bacillales</taxon>
        <taxon>Caryophanaceae</taxon>
        <taxon>Bhargavaea</taxon>
    </lineage>
</organism>
<evidence type="ECO:0000256" key="11">
    <source>
        <dbReference type="RuleBase" id="RU004253"/>
    </source>
</evidence>
<dbReference type="NCBIfam" id="TIGR00693">
    <property type="entry name" value="thiE"/>
    <property type="match status" value="1"/>
</dbReference>
<dbReference type="eggNOG" id="COG0352">
    <property type="taxonomic scope" value="Bacteria"/>
</dbReference>
<comment type="cofactor">
    <cofactor evidence="9">
        <name>Mg(2+)</name>
        <dbReference type="ChEBI" id="CHEBI:18420"/>
    </cofactor>
    <text evidence="9">Binds 1 Mg(2+) ion per subunit.</text>
</comment>
<proteinExistence type="inferred from homology"/>
<keyword evidence="2 9" id="KW-0808">Transferase</keyword>
<accession>M7NGR6</accession>
<evidence type="ECO:0000256" key="5">
    <source>
        <dbReference type="ARBA" id="ARBA00022977"/>
    </source>
</evidence>
<comment type="pathway">
    <text evidence="1 9 11">Cofactor biosynthesis; thiamine diphosphate biosynthesis; thiamine phosphate from 4-amino-2-methyl-5-diphosphomethylpyrimidine and 4-methyl-5-(2-phosphoethyl)-thiazole: step 1/1.</text>
</comment>
<dbReference type="GO" id="GO:0004789">
    <property type="term" value="F:thiamine-phosphate diphosphorylase activity"/>
    <property type="evidence" value="ECO:0007669"/>
    <property type="project" value="UniProtKB-UniRule"/>
</dbReference>
<protein>
    <recommendedName>
        <fullName evidence="9">Thiamine-phosphate synthase</fullName>
        <shortName evidence="9">TP synthase</shortName>
        <shortName evidence="9">TPS</shortName>
        <ecNumber evidence="9">2.5.1.3</ecNumber>
    </recommendedName>
    <alternativeName>
        <fullName evidence="9">Thiamine-phosphate pyrophosphorylase</fullName>
        <shortName evidence="9">TMP pyrophosphorylase</shortName>
        <shortName evidence="9">TMP-PPase</shortName>
    </alternativeName>
</protein>
<evidence type="ECO:0000256" key="6">
    <source>
        <dbReference type="ARBA" id="ARBA00047334"/>
    </source>
</evidence>
<dbReference type="InterPro" id="IPR034291">
    <property type="entry name" value="TMP_synthase"/>
</dbReference>
<comment type="caution">
    <text evidence="13">The sequence shown here is derived from an EMBL/GenBank/DDBJ whole genome shotgun (WGS) entry which is preliminary data.</text>
</comment>
<dbReference type="GO" id="GO:0009228">
    <property type="term" value="P:thiamine biosynthetic process"/>
    <property type="evidence" value="ECO:0007669"/>
    <property type="project" value="UniProtKB-KW"/>
</dbReference>
<keyword evidence="14" id="KW-1185">Reference proteome</keyword>
<dbReference type="AlphaFoldDB" id="M7NGR6"/>
<reference evidence="13 14" key="1">
    <citation type="journal article" date="2013" name="Genome Announc.">
        <title>Draft Genome Sequence of Bhargavaea cecembensis Strain DSE10T, Isolated from a Deep-Sea Sediment Sample Collected at a Depth of 5,904 m from the Chagos-Laccadive Ridge System in the Indian Ocean.</title>
        <authorList>
            <person name="Shivaji S."/>
            <person name="Ara S."/>
            <person name="Begum Z."/>
            <person name="Ruth M."/>
            <person name="Singh A."/>
            <person name="Kumar Pinnaka A."/>
        </authorList>
    </citation>
    <scope>NUCLEOTIDE SEQUENCE [LARGE SCALE GENOMIC DNA]</scope>
    <source>
        <strain evidence="13 14">DSE10</strain>
    </source>
</reference>
<feature type="binding site" evidence="9">
    <location>
        <position position="74"/>
    </location>
    <ligand>
        <name>Mg(2+)</name>
        <dbReference type="ChEBI" id="CHEBI:18420"/>
    </ligand>
</feature>
<evidence type="ECO:0000256" key="8">
    <source>
        <dbReference type="ARBA" id="ARBA00047883"/>
    </source>
</evidence>